<dbReference type="PANTHER" id="PTHR30154">
    <property type="entry name" value="LEUCINE-RESPONSIVE REGULATORY PROTEIN"/>
    <property type="match status" value="1"/>
</dbReference>
<evidence type="ECO:0000259" key="4">
    <source>
        <dbReference type="PROSITE" id="PS50956"/>
    </source>
</evidence>
<dbReference type="SUPFAM" id="SSF46785">
    <property type="entry name" value="Winged helix' DNA-binding domain"/>
    <property type="match status" value="1"/>
</dbReference>
<dbReference type="InterPro" id="IPR011008">
    <property type="entry name" value="Dimeric_a/b-barrel"/>
</dbReference>
<dbReference type="InterPro" id="IPR019887">
    <property type="entry name" value="Tscrpt_reg_AsnC/Lrp_C"/>
</dbReference>
<dbReference type="PANTHER" id="PTHR30154:SF34">
    <property type="entry name" value="TRANSCRIPTIONAL REGULATOR AZLB"/>
    <property type="match status" value="1"/>
</dbReference>
<dbReference type="GO" id="GO:0006355">
    <property type="term" value="P:regulation of DNA-templated transcription"/>
    <property type="evidence" value="ECO:0007669"/>
    <property type="project" value="UniProtKB-ARBA"/>
</dbReference>
<dbReference type="PROSITE" id="PS00519">
    <property type="entry name" value="HTH_ASNC_1"/>
    <property type="match status" value="1"/>
</dbReference>
<dbReference type="Gene3D" id="3.30.70.920">
    <property type="match status" value="1"/>
</dbReference>
<dbReference type="Pfam" id="PF01037">
    <property type="entry name" value="AsnC_trans_reg"/>
    <property type="match status" value="1"/>
</dbReference>
<dbReference type="InterPro" id="IPR019885">
    <property type="entry name" value="Tscrpt_reg_HTH_AsnC-type_CS"/>
</dbReference>
<dbReference type="GO" id="GO:0043565">
    <property type="term" value="F:sequence-specific DNA binding"/>
    <property type="evidence" value="ECO:0007669"/>
    <property type="project" value="InterPro"/>
</dbReference>
<dbReference type="InterPro" id="IPR036388">
    <property type="entry name" value="WH-like_DNA-bd_sf"/>
</dbReference>
<dbReference type="RefSeq" id="WP_184070672.1">
    <property type="nucleotide sequence ID" value="NZ_JACHNZ010000037.1"/>
</dbReference>
<dbReference type="GO" id="GO:0005829">
    <property type="term" value="C:cytosol"/>
    <property type="evidence" value="ECO:0007669"/>
    <property type="project" value="TreeGrafter"/>
</dbReference>
<dbReference type="SMART" id="SM00344">
    <property type="entry name" value="HTH_ASNC"/>
    <property type="match status" value="1"/>
</dbReference>
<dbReference type="Proteomes" id="UP000566324">
    <property type="component" value="Unassembled WGS sequence"/>
</dbReference>
<dbReference type="EMBL" id="JACHNZ010000037">
    <property type="protein sequence ID" value="MBB4633241.1"/>
    <property type="molecule type" value="Genomic_DNA"/>
</dbReference>
<keyword evidence="2 5" id="KW-0238">DNA-binding</keyword>
<dbReference type="PRINTS" id="PR00033">
    <property type="entry name" value="HTHASNC"/>
</dbReference>
<dbReference type="PROSITE" id="PS50956">
    <property type="entry name" value="HTH_ASNC_2"/>
    <property type="match status" value="1"/>
</dbReference>
<name>A0A7W7B3F1_9SPHN</name>
<dbReference type="CDD" id="cd00090">
    <property type="entry name" value="HTH_ARSR"/>
    <property type="match status" value="1"/>
</dbReference>
<evidence type="ECO:0000256" key="1">
    <source>
        <dbReference type="ARBA" id="ARBA00023015"/>
    </source>
</evidence>
<comment type="caution">
    <text evidence="5">The sequence shown here is derived from an EMBL/GenBank/DDBJ whole genome shotgun (WGS) entry which is preliminary data.</text>
</comment>
<sequence length="148" mass="16089">MSDLDKIDRNIIAQLAIDSGLTSEQLGNRVGLSASAAHRRVKLLEDSGLIRGYRAVLSPEARGNPSAVYVAVTLTDQRKETLAAFETAVARAPEIAEGHLITGDSDYMLKILVKEGDSFERVHRELLAALPGVQRLVTQVSIRRIVGE</sequence>
<keyword evidence="1" id="KW-0805">Transcription regulation</keyword>
<dbReference type="InterPro" id="IPR000485">
    <property type="entry name" value="AsnC-type_HTH_dom"/>
</dbReference>
<evidence type="ECO:0000256" key="3">
    <source>
        <dbReference type="ARBA" id="ARBA00023163"/>
    </source>
</evidence>
<evidence type="ECO:0000313" key="5">
    <source>
        <dbReference type="EMBL" id="MBB4633241.1"/>
    </source>
</evidence>
<dbReference type="GO" id="GO:0043200">
    <property type="term" value="P:response to amino acid"/>
    <property type="evidence" value="ECO:0007669"/>
    <property type="project" value="TreeGrafter"/>
</dbReference>
<feature type="domain" description="HTH asnC-type" evidence="4">
    <location>
        <begin position="4"/>
        <end position="65"/>
    </location>
</feature>
<keyword evidence="6" id="KW-1185">Reference proteome</keyword>
<organism evidence="5 6">
    <name type="scientific">Sphingosinicella soli</name>
    <dbReference type="NCBI Taxonomy" id="333708"/>
    <lineage>
        <taxon>Bacteria</taxon>
        <taxon>Pseudomonadati</taxon>
        <taxon>Pseudomonadota</taxon>
        <taxon>Alphaproteobacteria</taxon>
        <taxon>Sphingomonadales</taxon>
        <taxon>Sphingosinicellaceae</taxon>
        <taxon>Sphingosinicella</taxon>
    </lineage>
</organism>
<protein>
    <submittedName>
        <fullName evidence="5">DNA-binding Lrp family transcriptional regulator</fullName>
    </submittedName>
</protein>
<keyword evidence="3" id="KW-0804">Transcription</keyword>
<dbReference type="SUPFAM" id="SSF54909">
    <property type="entry name" value="Dimeric alpha+beta barrel"/>
    <property type="match status" value="1"/>
</dbReference>
<accession>A0A7W7B3F1</accession>
<evidence type="ECO:0000313" key="6">
    <source>
        <dbReference type="Proteomes" id="UP000566324"/>
    </source>
</evidence>
<dbReference type="InterPro" id="IPR019888">
    <property type="entry name" value="Tscrpt_reg_AsnC-like"/>
</dbReference>
<dbReference type="InterPro" id="IPR011991">
    <property type="entry name" value="ArsR-like_HTH"/>
</dbReference>
<dbReference type="Pfam" id="PF13412">
    <property type="entry name" value="HTH_24"/>
    <property type="match status" value="1"/>
</dbReference>
<proteinExistence type="predicted"/>
<gene>
    <name evidence="5" type="ORF">GGQ98_002873</name>
</gene>
<reference evidence="5 6" key="1">
    <citation type="submission" date="2020-08" db="EMBL/GenBank/DDBJ databases">
        <title>Genomic Encyclopedia of Type Strains, Phase IV (KMG-IV): sequencing the most valuable type-strain genomes for metagenomic binning, comparative biology and taxonomic classification.</title>
        <authorList>
            <person name="Goeker M."/>
        </authorList>
    </citation>
    <scope>NUCLEOTIDE SEQUENCE [LARGE SCALE GENOMIC DNA]</scope>
    <source>
        <strain evidence="5 6">DSM 17328</strain>
    </source>
</reference>
<evidence type="ECO:0000256" key="2">
    <source>
        <dbReference type="ARBA" id="ARBA00023125"/>
    </source>
</evidence>
<dbReference type="InterPro" id="IPR036390">
    <property type="entry name" value="WH_DNA-bd_sf"/>
</dbReference>
<dbReference type="AlphaFoldDB" id="A0A7W7B3F1"/>
<dbReference type="Gene3D" id="1.10.10.10">
    <property type="entry name" value="Winged helix-like DNA-binding domain superfamily/Winged helix DNA-binding domain"/>
    <property type="match status" value="1"/>
</dbReference>